<dbReference type="PROSITE" id="PS00463">
    <property type="entry name" value="ZN2_CY6_FUNGAL_1"/>
    <property type="match status" value="1"/>
</dbReference>
<feature type="region of interest" description="Disordered" evidence="3">
    <location>
        <begin position="1"/>
        <end position="20"/>
    </location>
</feature>
<name>A0ABR2JIP1_9PEZI</name>
<dbReference type="PANTHER" id="PTHR46910:SF5">
    <property type="entry name" value="ZN(II)2CYS6 TRANSCRIPTION FACTOR (EUROFUNG)"/>
    <property type="match status" value="1"/>
</dbReference>
<feature type="compositionally biased region" description="Gly residues" evidence="3">
    <location>
        <begin position="727"/>
        <end position="752"/>
    </location>
</feature>
<dbReference type="CDD" id="cd12148">
    <property type="entry name" value="fungal_TF_MHR"/>
    <property type="match status" value="1"/>
</dbReference>
<dbReference type="SMART" id="SM00066">
    <property type="entry name" value="GAL4"/>
    <property type="match status" value="1"/>
</dbReference>
<feature type="compositionally biased region" description="Polar residues" evidence="3">
    <location>
        <begin position="92"/>
        <end position="101"/>
    </location>
</feature>
<evidence type="ECO:0000313" key="6">
    <source>
        <dbReference type="EMBL" id="KAK8877517.1"/>
    </source>
</evidence>
<feature type="compositionally biased region" description="Gly residues" evidence="3">
    <location>
        <begin position="569"/>
        <end position="583"/>
    </location>
</feature>
<feature type="region of interest" description="Disordered" evidence="3">
    <location>
        <begin position="725"/>
        <end position="753"/>
    </location>
</feature>
<evidence type="ECO:0000256" key="3">
    <source>
        <dbReference type="SAM" id="MobiDB-lite"/>
    </source>
</evidence>
<dbReference type="Proteomes" id="UP001390339">
    <property type="component" value="Unassembled WGS sequence"/>
</dbReference>
<organism evidence="6 7">
    <name type="scientific">Apiospora arundinis</name>
    <dbReference type="NCBI Taxonomy" id="335852"/>
    <lineage>
        <taxon>Eukaryota</taxon>
        <taxon>Fungi</taxon>
        <taxon>Dikarya</taxon>
        <taxon>Ascomycota</taxon>
        <taxon>Pezizomycotina</taxon>
        <taxon>Sordariomycetes</taxon>
        <taxon>Xylariomycetidae</taxon>
        <taxon>Amphisphaeriales</taxon>
        <taxon>Apiosporaceae</taxon>
        <taxon>Apiospora</taxon>
    </lineage>
</organism>
<sequence length="787" mass="84942">MDADADAMGGGGASPPGVRRACDQCRLRKIRCDKETPCSNCRSAKRSCSSTGLGQKPKEPRQRVLISSQYEKKIDFMGDRLATIEALLRDLSTSPRPANNNSLTSSLTTTPSDRDRRTRQQSSETSSTTTPGGASDNLSPSKAPYDDTSTVFEPDDSETFEGSTSLAAHAAFASDFVASASIAVAPFSGSNPRMEAALSSLKQMVELQNSRTGPGSTTSYFDGTTTAGSGGSGSHTKHRSGKGYVRLKDLPMPPMELVISELRELQSAPGSMMLLVVTCFTDQEVFVERCRRLYFHTDRSDIPESLFINVNAGLIYLFFEKSIRAPAGTAEKAMLEKCTAMCQFNMETAIAQLPLLMPATLENCEALLMGASFAIDVSRPSLAWLLTERAANMCRTLGLHQEHTLRGDTPELRRNKALIFWSAYMLDKGLSLRLGRASVLQDYDIGVPAVLERTALDDDYGGVAGSGHSAAILSLWVKHAEVQGRIYQRLYSPGALRQAESSRAAQVQLIIVDLQFLLRETQKLLDEAAARARGGDRDSQMFALILKSDEVGYWSSAALAYRALPPSTNGGGGGDSGNRGGNGNAKNRTFADECTDAARAAMRSHQECMDMMSDTSLKVIYLHWTILYAPFIPFIVIFCQVIENSGSETSQSDLRHLERFIQSLEAGCGISPAVEKLHRLSSVLYNVALLYAEAKAQQAWDQDMVPVGNEFDLYLSQLGIMPMDESGGAGDPNGGGAAGDMGNGGAGGGPGGNDVMRNVQLGDWFSGNNHILGLVEEDLSGFNTSMW</sequence>
<dbReference type="PROSITE" id="PS50048">
    <property type="entry name" value="ZN2_CY6_FUNGAL_2"/>
    <property type="match status" value="1"/>
</dbReference>
<feature type="region of interest" description="Disordered" evidence="3">
    <location>
        <begin position="92"/>
        <end position="160"/>
    </location>
</feature>
<feature type="region of interest" description="Disordered" evidence="3">
    <location>
        <begin position="43"/>
        <end position="64"/>
    </location>
</feature>
<feature type="region of interest" description="Disordered" evidence="3">
    <location>
        <begin position="209"/>
        <end position="240"/>
    </location>
</feature>
<keyword evidence="4" id="KW-0812">Transmembrane</keyword>
<keyword evidence="7" id="KW-1185">Reference proteome</keyword>
<feature type="compositionally biased region" description="Low complexity" evidence="3">
    <location>
        <begin position="120"/>
        <end position="131"/>
    </location>
</feature>
<feature type="compositionally biased region" description="Polar residues" evidence="3">
    <location>
        <begin position="209"/>
        <end position="222"/>
    </location>
</feature>
<dbReference type="SUPFAM" id="SSF57701">
    <property type="entry name" value="Zn2/Cys6 DNA-binding domain"/>
    <property type="match status" value="1"/>
</dbReference>
<dbReference type="Pfam" id="PF00172">
    <property type="entry name" value="Zn_clus"/>
    <property type="match status" value="1"/>
</dbReference>
<gene>
    <name evidence="6" type="ORF">PGQ11_002463</name>
</gene>
<dbReference type="Gene3D" id="4.10.240.10">
    <property type="entry name" value="Zn(2)-C6 fungal-type DNA-binding domain"/>
    <property type="match status" value="1"/>
</dbReference>
<proteinExistence type="predicted"/>
<evidence type="ECO:0000259" key="5">
    <source>
        <dbReference type="PROSITE" id="PS50048"/>
    </source>
</evidence>
<dbReference type="CDD" id="cd00067">
    <property type="entry name" value="GAL4"/>
    <property type="match status" value="1"/>
</dbReference>
<comment type="caution">
    <text evidence="6">The sequence shown here is derived from an EMBL/GenBank/DDBJ whole genome shotgun (WGS) entry which is preliminary data.</text>
</comment>
<accession>A0ABR2JIP1</accession>
<dbReference type="PANTHER" id="PTHR46910">
    <property type="entry name" value="TRANSCRIPTION FACTOR PDR1"/>
    <property type="match status" value="1"/>
</dbReference>
<dbReference type="InterPro" id="IPR007219">
    <property type="entry name" value="XnlR_reg_dom"/>
</dbReference>
<keyword evidence="2" id="KW-0539">Nucleus</keyword>
<dbReference type="SMART" id="SM00906">
    <property type="entry name" value="Fungal_trans"/>
    <property type="match status" value="1"/>
</dbReference>
<keyword evidence="4" id="KW-0472">Membrane</keyword>
<dbReference type="Pfam" id="PF04082">
    <property type="entry name" value="Fungal_trans"/>
    <property type="match status" value="1"/>
</dbReference>
<feature type="compositionally biased region" description="Polar residues" evidence="3">
    <location>
        <begin position="43"/>
        <end position="53"/>
    </location>
</feature>
<evidence type="ECO:0000313" key="7">
    <source>
        <dbReference type="Proteomes" id="UP001390339"/>
    </source>
</evidence>
<evidence type="ECO:0000256" key="2">
    <source>
        <dbReference type="ARBA" id="ARBA00023242"/>
    </source>
</evidence>
<dbReference type="InterPro" id="IPR050987">
    <property type="entry name" value="AtrR-like"/>
</dbReference>
<feature type="domain" description="Zn(2)-C6 fungal-type" evidence="5">
    <location>
        <begin position="21"/>
        <end position="50"/>
    </location>
</feature>
<feature type="compositionally biased region" description="Low complexity" evidence="3">
    <location>
        <begin position="102"/>
        <end position="111"/>
    </location>
</feature>
<protein>
    <submittedName>
        <fullName evidence="6">Fungal-specific transcription factor domain protein</fullName>
    </submittedName>
</protein>
<evidence type="ECO:0000256" key="1">
    <source>
        <dbReference type="ARBA" id="ARBA00022723"/>
    </source>
</evidence>
<feature type="region of interest" description="Disordered" evidence="3">
    <location>
        <begin position="568"/>
        <end position="588"/>
    </location>
</feature>
<feature type="transmembrane region" description="Helical" evidence="4">
    <location>
        <begin position="621"/>
        <end position="642"/>
    </location>
</feature>
<keyword evidence="1" id="KW-0479">Metal-binding</keyword>
<dbReference type="EMBL" id="JAPCWZ010000002">
    <property type="protein sequence ID" value="KAK8877517.1"/>
    <property type="molecule type" value="Genomic_DNA"/>
</dbReference>
<evidence type="ECO:0000256" key="4">
    <source>
        <dbReference type="SAM" id="Phobius"/>
    </source>
</evidence>
<reference evidence="6 7" key="1">
    <citation type="journal article" date="2024" name="IMA Fungus">
        <title>Apiospora arundinis, a panoply of carbohydrate-active enzymes and secondary metabolites.</title>
        <authorList>
            <person name="Sorensen T."/>
            <person name="Petersen C."/>
            <person name="Muurmann A.T."/>
            <person name="Christiansen J.V."/>
            <person name="Brundto M.L."/>
            <person name="Overgaard C.K."/>
            <person name="Boysen A.T."/>
            <person name="Wollenberg R.D."/>
            <person name="Larsen T.O."/>
            <person name="Sorensen J.L."/>
            <person name="Nielsen K.L."/>
            <person name="Sondergaard T.E."/>
        </authorList>
    </citation>
    <scope>NUCLEOTIDE SEQUENCE [LARGE SCALE GENOMIC DNA]</scope>
    <source>
        <strain evidence="6 7">AAU 773</strain>
    </source>
</reference>
<dbReference type="InterPro" id="IPR001138">
    <property type="entry name" value="Zn2Cys6_DnaBD"/>
</dbReference>
<dbReference type="InterPro" id="IPR036864">
    <property type="entry name" value="Zn2-C6_fun-type_DNA-bd_sf"/>
</dbReference>
<keyword evidence="4" id="KW-1133">Transmembrane helix</keyword>